<evidence type="ECO:0000256" key="3">
    <source>
        <dbReference type="ARBA" id="ARBA00022490"/>
    </source>
</evidence>
<dbReference type="CDD" id="cd00817">
    <property type="entry name" value="ValRS_core"/>
    <property type="match status" value="1"/>
</dbReference>
<dbReference type="SUPFAM" id="SSF50677">
    <property type="entry name" value="ValRS/IleRS/LeuRS editing domain"/>
    <property type="match status" value="1"/>
</dbReference>
<dbReference type="Proteomes" id="UP000824124">
    <property type="component" value="Unassembled WGS sequence"/>
</dbReference>
<dbReference type="Pfam" id="PF10458">
    <property type="entry name" value="Val_tRNA-synt_C"/>
    <property type="match status" value="1"/>
</dbReference>
<dbReference type="GO" id="GO:0005829">
    <property type="term" value="C:cytosol"/>
    <property type="evidence" value="ECO:0007669"/>
    <property type="project" value="TreeGrafter"/>
</dbReference>
<reference evidence="16" key="1">
    <citation type="submission" date="2020-10" db="EMBL/GenBank/DDBJ databases">
        <authorList>
            <person name="Gilroy R."/>
        </authorList>
    </citation>
    <scope>NUCLEOTIDE SEQUENCE</scope>
    <source>
        <strain evidence="16">2830</strain>
    </source>
</reference>
<dbReference type="FunFam" id="1.10.730.10:FF:000014">
    <property type="entry name" value="Valine--tRNA ligase"/>
    <property type="match status" value="1"/>
</dbReference>
<evidence type="ECO:0000313" key="17">
    <source>
        <dbReference type="Proteomes" id="UP000824124"/>
    </source>
</evidence>
<evidence type="ECO:0000256" key="9">
    <source>
        <dbReference type="ARBA" id="ARBA00023146"/>
    </source>
</evidence>
<comment type="function">
    <text evidence="12">Catalyzes the attachment of valine to tRNA(Val). As ValRS can inadvertently accommodate and process structurally similar amino acids such as threonine, to avoid such errors, it has a 'posttransfer' editing activity that hydrolyzes mischarged Thr-tRNA(Val) in a tRNA-dependent manner.</text>
</comment>
<dbReference type="CDD" id="cd07962">
    <property type="entry name" value="Anticodon_Ia_Val"/>
    <property type="match status" value="1"/>
</dbReference>
<dbReference type="InterPro" id="IPR009080">
    <property type="entry name" value="tRNAsynth_Ia_anticodon-bd"/>
</dbReference>
<dbReference type="SUPFAM" id="SSF46589">
    <property type="entry name" value="tRNA-binding arm"/>
    <property type="match status" value="1"/>
</dbReference>
<dbReference type="FunFam" id="3.90.740.10:FF:000005">
    <property type="entry name" value="Valine--tRNA ligase, mitochondrial"/>
    <property type="match status" value="1"/>
</dbReference>
<evidence type="ECO:0000256" key="6">
    <source>
        <dbReference type="ARBA" id="ARBA00022840"/>
    </source>
</evidence>
<evidence type="ECO:0000313" key="16">
    <source>
        <dbReference type="EMBL" id="HIU10905.1"/>
    </source>
</evidence>
<dbReference type="NCBIfam" id="NF004349">
    <property type="entry name" value="PRK05729.1"/>
    <property type="match status" value="1"/>
</dbReference>
<dbReference type="InterPro" id="IPR009008">
    <property type="entry name" value="Val/Leu/Ile-tRNA-synth_edit"/>
</dbReference>
<dbReference type="HAMAP" id="MF_02004">
    <property type="entry name" value="Val_tRNA_synth_type1"/>
    <property type="match status" value="1"/>
</dbReference>
<feature type="coiled-coil region" evidence="12">
    <location>
        <begin position="816"/>
        <end position="885"/>
    </location>
</feature>
<dbReference type="PANTHER" id="PTHR11946">
    <property type="entry name" value="VALYL-TRNA SYNTHETASES"/>
    <property type="match status" value="1"/>
</dbReference>
<comment type="domain">
    <text evidence="12">ValRS has two distinct active sites: one for aminoacylation and one for editing. The misactivated threonine is translocated from the active site to the editing site.</text>
</comment>
<dbReference type="InterPro" id="IPR033705">
    <property type="entry name" value="Anticodon_Ia_Val"/>
</dbReference>
<evidence type="ECO:0000256" key="5">
    <source>
        <dbReference type="ARBA" id="ARBA00022741"/>
    </source>
</evidence>
<dbReference type="Gene3D" id="3.40.50.620">
    <property type="entry name" value="HUPs"/>
    <property type="match status" value="2"/>
</dbReference>
<comment type="catalytic activity">
    <reaction evidence="10 12">
        <text>tRNA(Val) + L-valine + ATP = L-valyl-tRNA(Val) + AMP + diphosphate</text>
        <dbReference type="Rhea" id="RHEA:10704"/>
        <dbReference type="Rhea" id="RHEA-COMP:9672"/>
        <dbReference type="Rhea" id="RHEA-COMP:9708"/>
        <dbReference type="ChEBI" id="CHEBI:30616"/>
        <dbReference type="ChEBI" id="CHEBI:33019"/>
        <dbReference type="ChEBI" id="CHEBI:57762"/>
        <dbReference type="ChEBI" id="CHEBI:78442"/>
        <dbReference type="ChEBI" id="CHEBI:78537"/>
        <dbReference type="ChEBI" id="CHEBI:456215"/>
        <dbReference type="EC" id="6.1.1.9"/>
    </reaction>
</comment>
<dbReference type="FunFam" id="1.10.287.380:FF:000001">
    <property type="entry name" value="Valine--tRNA ligase"/>
    <property type="match status" value="1"/>
</dbReference>
<feature type="short sequence motif" description="'HIGH' region" evidence="12">
    <location>
        <begin position="51"/>
        <end position="61"/>
    </location>
</feature>
<feature type="binding site" evidence="12">
    <location>
        <position position="535"/>
    </location>
    <ligand>
        <name>ATP</name>
        <dbReference type="ChEBI" id="CHEBI:30616"/>
    </ligand>
</feature>
<keyword evidence="4 12" id="KW-0436">Ligase</keyword>
<keyword evidence="5 12" id="KW-0547">Nucleotide-binding</keyword>
<dbReference type="GO" id="GO:0004832">
    <property type="term" value="F:valine-tRNA ligase activity"/>
    <property type="evidence" value="ECO:0007669"/>
    <property type="project" value="UniProtKB-UniRule"/>
</dbReference>
<dbReference type="GO" id="GO:0002161">
    <property type="term" value="F:aminoacyl-tRNA deacylase activity"/>
    <property type="evidence" value="ECO:0007669"/>
    <property type="project" value="InterPro"/>
</dbReference>
<dbReference type="InterPro" id="IPR037118">
    <property type="entry name" value="Val-tRNA_synth_C_sf"/>
</dbReference>
<dbReference type="AlphaFoldDB" id="A0A9D1KZR9"/>
<dbReference type="SUPFAM" id="SSF47323">
    <property type="entry name" value="Anticodon-binding domain of a subclass of class I aminoacyl-tRNA synthetases"/>
    <property type="match status" value="1"/>
</dbReference>
<feature type="domain" description="Methionyl/Valyl/Leucyl/Isoleucyl-tRNA synthetase anticodon-binding" evidence="14">
    <location>
        <begin position="613"/>
        <end position="759"/>
    </location>
</feature>
<comment type="domain">
    <text evidence="12">The C-terminal coiled-coil domain is crucial for aminoacylation activity.</text>
</comment>
<dbReference type="Pfam" id="PF00133">
    <property type="entry name" value="tRNA-synt_1"/>
    <property type="match status" value="1"/>
</dbReference>
<comment type="caution">
    <text evidence="16">The sequence shown here is derived from an EMBL/GenBank/DDBJ whole genome shotgun (WGS) entry which is preliminary data.</text>
</comment>
<keyword evidence="7 12" id="KW-0648">Protein biosynthesis</keyword>
<evidence type="ECO:0000256" key="1">
    <source>
        <dbReference type="ARBA" id="ARBA00004496"/>
    </source>
</evidence>
<accession>A0A9D1KZR9</accession>
<dbReference type="FunFam" id="3.40.50.620:FF:000032">
    <property type="entry name" value="Valine--tRNA ligase"/>
    <property type="match status" value="1"/>
</dbReference>
<dbReference type="InterPro" id="IPR019499">
    <property type="entry name" value="Val-tRNA_synth_tRNA-bd"/>
</dbReference>
<evidence type="ECO:0000256" key="12">
    <source>
        <dbReference type="HAMAP-Rule" id="MF_02004"/>
    </source>
</evidence>
<comment type="similarity">
    <text evidence="11 12">Belongs to the class-I aminoacyl-tRNA synthetase family. ValS type 1 subfamily.</text>
</comment>
<dbReference type="InterPro" id="IPR001412">
    <property type="entry name" value="aa-tRNA-synth_I_CS"/>
</dbReference>
<dbReference type="InterPro" id="IPR010978">
    <property type="entry name" value="tRNA-bd_arm"/>
</dbReference>
<evidence type="ECO:0000259" key="13">
    <source>
        <dbReference type="Pfam" id="PF00133"/>
    </source>
</evidence>
<evidence type="ECO:0000256" key="7">
    <source>
        <dbReference type="ARBA" id="ARBA00022917"/>
    </source>
</evidence>
<dbReference type="PANTHER" id="PTHR11946:SF93">
    <property type="entry name" value="VALINE--TRNA LIGASE, CHLOROPLASTIC_MITOCHONDRIAL 2"/>
    <property type="match status" value="1"/>
</dbReference>
<dbReference type="InterPro" id="IPR002303">
    <property type="entry name" value="Valyl-tRNA_ligase"/>
</dbReference>
<evidence type="ECO:0000256" key="10">
    <source>
        <dbReference type="ARBA" id="ARBA00047552"/>
    </source>
</evidence>
<dbReference type="InterPro" id="IPR002300">
    <property type="entry name" value="aa-tRNA-synth_Ia"/>
</dbReference>
<sequence>MCDCCKGHELPKTYNHSEVEQKWYAFWEEHGCFSHKNNAGGQPFSVVMPPPNVTGQLHLGHAVDNTMQDILTRWHRMQGHQTLWVPGCDHAGIATQAKVEEHLAKDGVSKYDLGREAFVDKVWEWKHQYHDRIVRQLKMLGSSCDWEQERFTLDEGCNDAVNEVFVRLFNEGLIYRGTYIINWCPKCQTTISDIEVEHNDHAGHLWYLRYPLADGTGFVTVATTRPETMLGDTAVAVNPADERFSALVGKKIMLPLMNREIPIIADDYVDMAYGTGAVKITPAHDPNDFEMGLRHNLPQITVIGKDAKMNENAGAYQGMDRDECRAAVIKAMDELGLLEKIEDITHAVGECYRCGSVIEPLISPQWFVKMEPLAKPAIEAVKNGEIRFVPQRFEKIYLGWLENIRDWCISRQLWWGHRIPVWYCGDCGEVICQKDEPQACPKCGSARLSRDEDVLDTWFSSGLWPFETLGWPDKEKMAALQKFYPTSVLVTGRDIIFFWVARMIFTGLHFMEEKPFSDVFIHGLVLDAQGRKMSKSLGNGIDPIEIIEQYGADPLRFMLITGNTPGNDFRFQMERLEASRNFCNKIWNASRFVLMNLDDYQPGEGDLKYSLADKWILSELKAAAAAISANLGKYELGEAARAVYDFTWDYFCDWYIETAKPRLYGEDKVERYTAQTVLVQVLDNILRLLHPFMPFITEEIWQALPHDGETIMLAAWPDAEAMPDYPAEAEIMRLNMDAVRAIRNIRAEMNVQPGKKVELIFATDTAADGLEQGEMYIKALAGAENMSIMSACSDKPEQAAAAHIRGVDIYLPLKGLIDLDKEIARLNKEIANMDKEIKRLESKLSNQGFLAKAPETVVAGEREKLAAYTEKRQSLLKRVAELKGLE</sequence>
<evidence type="ECO:0000256" key="4">
    <source>
        <dbReference type="ARBA" id="ARBA00022598"/>
    </source>
</evidence>
<keyword evidence="3 12" id="KW-0963">Cytoplasm</keyword>
<dbReference type="Gene3D" id="1.10.287.380">
    <property type="entry name" value="Valyl-tRNA synthetase, C-terminal domain"/>
    <property type="match status" value="1"/>
</dbReference>
<dbReference type="InterPro" id="IPR014729">
    <property type="entry name" value="Rossmann-like_a/b/a_fold"/>
</dbReference>
<dbReference type="Pfam" id="PF08264">
    <property type="entry name" value="Anticodon_1"/>
    <property type="match status" value="1"/>
</dbReference>
<reference evidence="16" key="2">
    <citation type="journal article" date="2021" name="PeerJ">
        <title>Extensive microbial diversity within the chicken gut microbiome revealed by metagenomics and culture.</title>
        <authorList>
            <person name="Gilroy R."/>
            <person name="Ravi A."/>
            <person name="Getino M."/>
            <person name="Pursley I."/>
            <person name="Horton D.L."/>
            <person name="Alikhan N.F."/>
            <person name="Baker D."/>
            <person name="Gharbi K."/>
            <person name="Hall N."/>
            <person name="Watson M."/>
            <person name="Adriaenssens E.M."/>
            <person name="Foster-Nyarko E."/>
            <person name="Jarju S."/>
            <person name="Secka A."/>
            <person name="Antonio M."/>
            <person name="Oren A."/>
            <person name="Chaudhuri R.R."/>
            <person name="La Ragione R."/>
            <person name="Hildebrand F."/>
            <person name="Pallen M.J."/>
        </authorList>
    </citation>
    <scope>NUCLEOTIDE SEQUENCE</scope>
    <source>
        <strain evidence="16">2830</strain>
    </source>
</reference>
<dbReference type="PROSITE" id="PS00178">
    <property type="entry name" value="AA_TRNA_LIGASE_I"/>
    <property type="match status" value="1"/>
</dbReference>
<comment type="subunit">
    <text evidence="2 12">Monomer.</text>
</comment>
<gene>
    <name evidence="12" type="primary">valS</name>
    <name evidence="16" type="ORF">IAB00_06680</name>
</gene>
<dbReference type="PRINTS" id="PR00986">
    <property type="entry name" value="TRNASYNTHVAL"/>
</dbReference>
<evidence type="ECO:0000256" key="2">
    <source>
        <dbReference type="ARBA" id="ARBA00011245"/>
    </source>
</evidence>
<dbReference type="EC" id="6.1.1.9" evidence="12"/>
<keyword evidence="6 12" id="KW-0067">ATP-binding</keyword>
<keyword evidence="8 12" id="KW-0175">Coiled coil</keyword>
<proteinExistence type="inferred from homology"/>
<evidence type="ECO:0000259" key="14">
    <source>
        <dbReference type="Pfam" id="PF08264"/>
    </source>
</evidence>
<dbReference type="Gene3D" id="1.10.730.10">
    <property type="entry name" value="Isoleucyl-tRNA Synthetase, Domain 1"/>
    <property type="match status" value="1"/>
</dbReference>
<feature type="domain" description="Aminoacyl-tRNA synthetase class Ia" evidence="13">
    <location>
        <begin position="22"/>
        <end position="570"/>
    </location>
</feature>
<evidence type="ECO:0000256" key="8">
    <source>
        <dbReference type="ARBA" id="ARBA00023054"/>
    </source>
</evidence>
<feature type="short sequence motif" description="'KMSKS' region" evidence="12">
    <location>
        <begin position="532"/>
        <end position="536"/>
    </location>
</feature>
<organism evidence="16 17">
    <name type="scientific">Candidatus Avidehalobacter gallistercoris</name>
    <dbReference type="NCBI Taxonomy" id="2840694"/>
    <lineage>
        <taxon>Bacteria</taxon>
        <taxon>Bacillati</taxon>
        <taxon>Bacillota</taxon>
        <taxon>Clostridia</taxon>
        <taxon>Eubacteriales</taxon>
        <taxon>Peptococcaceae</taxon>
        <taxon>Peptococcaceae incertae sedis</taxon>
        <taxon>Candidatus Avidehalobacter</taxon>
    </lineage>
</organism>
<name>A0A9D1KZR9_9FIRM</name>
<dbReference type="InterPro" id="IPR013155">
    <property type="entry name" value="M/V/L/I-tRNA-synth_anticd-bd"/>
</dbReference>
<dbReference type="GO" id="GO:0005524">
    <property type="term" value="F:ATP binding"/>
    <property type="evidence" value="ECO:0007669"/>
    <property type="project" value="UniProtKB-UniRule"/>
</dbReference>
<dbReference type="SUPFAM" id="SSF52374">
    <property type="entry name" value="Nucleotidylyl transferase"/>
    <property type="match status" value="1"/>
</dbReference>
<evidence type="ECO:0000259" key="15">
    <source>
        <dbReference type="Pfam" id="PF10458"/>
    </source>
</evidence>
<keyword evidence="9 12" id="KW-0030">Aminoacyl-tRNA synthetase</keyword>
<dbReference type="FunFam" id="3.40.50.620:FF:000098">
    <property type="entry name" value="Valine--tRNA ligase"/>
    <property type="match status" value="1"/>
</dbReference>
<evidence type="ECO:0000256" key="11">
    <source>
        <dbReference type="ARBA" id="ARBA00060830"/>
    </source>
</evidence>
<feature type="domain" description="Valyl-tRNA synthetase tRNA-binding arm" evidence="15">
    <location>
        <begin position="818"/>
        <end position="883"/>
    </location>
</feature>
<comment type="subcellular location">
    <subcellularLocation>
        <location evidence="1 12">Cytoplasm</location>
    </subcellularLocation>
</comment>
<protein>
    <recommendedName>
        <fullName evidence="12">Valine--tRNA ligase</fullName>
        <ecNumber evidence="12">6.1.1.9</ecNumber>
    </recommendedName>
    <alternativeName>
        <fullName evidence="12">Valyl-tRNA synthetase</fullName>
        <shortName evidence="12">ValRS</shortName>
    </alternativeName>
</protein>
<dbReference type="Gene3D" id="3.90.740.10">
    <property type="entry name" value="Valyl/Leucyl/Isoleucyl-tRNA synthetase, editing domain"/>
    <property type="match status" value="1"/>
</dbReference>
<dbReference type="EMBL" id="DVMH01000033">
    <property type="protein sequence ID" value="HIU10905.1"/>
    <property type="molecule type" value="Genomic_DNA"/>
</dbReference>
<dbReference type="NCBIfam" id="TIGR00422">
    <property type="entry name" value="valS"/>
    <property type="match status" value="1"/>
</dbReference>
<dbReference type="GO" id="GO:0006438">
    <property type="term" value="P:valyl-tRNA aminoacylation"/>
    <property type="evidence" value="ECO:0007669"/>
    <property type="project" value="UniProtKB-UniRule"/>
</dbReference>